<evidence type="ECO:0000259" key="2">
    <source>
        <dbReference type="Pfam" id="PF25153"/>
    </source>
</evidence>
<dbReference type="Pfam" id="PF25154">
    <property type="entry name" value="TPR_AP5Z1_C"/>
    <property type="match status" value="1"/>
</dbReference>
<dbReference type="GO" id="GO:0044599">
    <property type="term" value="C:AP-5 adaptor complex"/>
    <property type="evidence" value="ECO:0007669"/>
    <property type="project" value="InterPro"/>
</dbReference>
<dbReference type="Pfam" id="PF25153">
    <property type="entry name" value="TPR_AP5Z1"/>
    <property type="match status" value="1"/>
</dbReference>
<name>A0A8X6IJ12_9ARAC</name>
<protein>
    <submittedName>
        <fullName evidence="4">AP-5 complex subunit zeta-1</fullName>
    </submittedName>
</protein>
<sequence length="754" mass="85115">MKSLREVIEDAPKTMTKEYLQTLNTALHDHDLESDTDIDAILSSLLLLIVDPDATVSQRHLATVILQKLSPIKSISEILTLEIGIHLVHALPVLLVQDISDHGTKDLIQKFAWCLCNENWPVEYQWQLLGFISTAVASLKTPITQDNIKKVCSLMSEWLIIHPAVPSSRNLGFRKSSSSLSITEIDGTNTQDFFTILNYVSTINPDFMRNIQAFSMLRSFLWNTSECDGKGSKSKHSFVDSVGCEKLSLSIREYCMRIVDQVDRKAASDAVAQFQKACLVEAIHLFNIICLMDSGIVHSIFPIIRRIYDHICSSVSKDPEAQDVAVLASAMEFFINHGSLVMHKPDNLYVYLFCDLLSLCYKDNYITYEILQLMKENLSQLCYHSSILEKYFPMFFKVLAWRPCTFQEDFLELLPAFLSQNTAVEVFHTLLDLPCLTAILTLTDNKTGSAEQLGVRDPNLIEALRKPEISSIIKFMLRKTSCANSSYPSVSLLHQSFQSLATRSRVTYCAQTVVPLLKKYFEVILQYADATVTSVLVPAILERVSLIFPVPKYASDVHNVLSDAVVQLFELHPETVFHCQKNIIAYISHFKNYSIAEQTFIHMVWIIGEYVSVVYSNICRPEIIALFFESLESTTYETLSFLQESSNANFLKLLSVSLTTLSKLAARNQDQVPRAILCLTKVQNQLLLFGNDYKKNWKIVIERVSELLSILNSPSVAAIVLSPPKQLENGRLHRDSTSLPYVLRAITGIVSKSS</sequence>
<keyword evidence="5" id="KW-1185">Reference proteome</keyword>
<feature type="domain" description="AP-5 complex subunit zeta-1 C-terminal TPR" evidence="3">
    <location>
        <begin position="409"/>
        <end position="748"/>
    </location>
</feature>
<dbReference type="InterPro" id="IPR056856">
    <property type="entry name" value="TPR_AP5Z1_C"/>
</dbReference>
<dbReference type="EMBL" id="BMAV01026147">
    <property type="protein sequence ID" value="GFS47878.1"/>
    <property type="molecule type" value="Genomic_DNA"/>
</dbReference>
<dbReference type="OrthoDB" id="744564at2759"/>
<comment type="caution">
    <text evidence="4">The sequence shown here is derived from an EMBL/GenBank/DDBJ whole genome shotgun (WGS) entry which is preliminary data.</text>
</comment>
<evidence type="ECO:0000313" key="4">
    <source>
        <dbReference type="EMBL" id="GFS47878.1"/>
    </source>
</evidence>
<dbReference type="InterPro" id="IPR028222">
    <property type="entry name" value="AP5Z1"/>
</dbReference>
<feature type="domain" description="AP-5 complex subunit zeta-1 N-terminal TPR" evidence="2">
    <location>
        <begin position="43"/>
        <end position="232"/>
    </location>
</feature>
<accession>A0A8X6IJ12</accession>
<dbReference type="InterPro" id="IPR056857">
    <property type="entry name" value="TPR_AP5Z1_N"/>
</dbReference>
<evidence type="ECO:0000259" key="3">
    <source>
        <dbReference type="Pfam" id="PF25154"/>
    </source>
</evidence>
<evidence type="ECO:0000313" key="5">
    <source>
        <dbReference type="Proteomes" id="UP000886998"/>
    </source>
</evidence>
<gene>
    <name evidence="4" type="primary">AP5Z1</name>
    <name evidence="4" type="ORF">TNIN_115321</name>
</gene>
<feature type="domain" description="AP-5 complex subunit zeta-1 ARM repeats" evidence="1">
    <location>
        <begin position="274"/>
        <end position="397"/>
    </location>
</feature>
<evidence type="ECO:0000259" key="1">
    <source>
        <dbReference type="Pfam" id="PF14764"/>
    </source>
</evidence>
<reference evidence="4" key="1">
    <citation type="submission" date="2020-08" db="EMBL/GenBank/DDBJ databases">
        <title>Multicomponent nature underlies the extraordinary mechanical properties of spider dragline silk.</title>
        <authorList>
            <person name="Kono N."/>
            <person name="Nakamura H."/>
            <person name="Mori M."/>
            <person name="Yoshida Y."/>
            <person name="Ohtoshi R."/>
            <person name="Malay A.D."/>
            <person name="Moran D.A.P."/>
            <person name="Tomita M."/>
            <person name="Numata K."/>
            <person name="Arakawa K."/>
        </authorList>
    </citation>
    <scope>NUCLEOTIDE SEQUENCE</scope>
</reference>
<dbReference type="PANTHER" id="PTHR46488:SF1">
    <property type="entry name" value="AP-5 COMPLEX SUBUNIT ZETA-1"/>
    <property type="match status" value="1"/>
</dbReference>
<dbReference type="Proteomes" id="UP000886998">
    <property type="component" value="Unassembled WGS sequence"/>
</dbReference>
<dbReference type="Pfam" id="PF14764">
    <property type="entry name" value="SPG48"/>
    <property type="match status" value="1"/>
</dbReference>
<proteinExistence type="predicted"/>
<dbReference type="AlphaFoldDB" id="A0A8X6IJ12"/>
<dbReference type="PANTHER" id="PTHR46488">
    <property type="entry name" value="AP-5 COMPLEX SUBUNIT ZETA-1"/>
    <property type="match status" value="1"/>
</dbReference>
<organism evidence="4 5">
    <name type="scientific">Trichonephila inaurata madagascariensis</name>
    <dbReference type="NCBI Taxonomy" id="2747483"/>
    <lineage>
        <taxon>Eukaryota</taxon>
        <taxon>Metazoa</taxon>
        <taxon>Ecdysozoa</taxon>
        <taxon>Arthropoda</taxon>
        <taxon>Chelicerata</taxon>
        <taxon>Arachnida</taxon>
        <taxon>Araneae</taxon>
        <taxon>Araneomorphae</taxon>
        <taxon>Entelegynae</taxon>
        <taxon>Araneoidea</taxon>
        <taxon>Nephilidae</taxon>
        <taxon>Trichonephila</taxon>
        <taxon>Trichonephila inaurata</taxon>
    </lineage>
</organism>
<dbReference type="InterPro" id="IPR055450">
    <property type="entry name" value="AP5Z1_ARM"/>
</dbReference>